<dbReference type="RefSeq" id="WP_143749273.1">
    <property type="nucleotide sequence ID" value="NZ_FCOM02000014.1"/>
</dbReference>
<organism evidence="3 4">
    <name type="scientific">Caballeronia arvi</name>
    <dbReference type="NCBI Taxonomy" id="1777135"/>
    <lineage>
        <taxon>Bacteria</taxon>
        <taxon>Pseudomonadati</taxon>
        <taxon>Pseudomonadota</taxon>
        <taxon>Betaproteobacteria</taxon>
        <taxon>Burkholderiales</taxon>
        <taxon>Burkholderiaceae</taxon>
        <taxon>Caballeronia</taxon>
    </lineage>
</organism>
<evidence type="ECO:0008006" key="5">
    <source>
        <dbReference type="Google" id="ProtNLM"/>
    </source>
</evidence>
<evidence type="ECO:0000313" key="4">
    <source>
        <dbReference type="Proteomes" id="UP000055019"/>
    </source>
</evidence>
<reference evidence="3" key="1">
    <citation type="submission" date="2016-01" db="EMBL/GenBank/DDBJ databases">
        <authorList>
            <person name="Peeters C."/>
        </authorList>
    </citation>
    <scope>NUCLEOTIDE SEQUENCE [LARGE SCALE GENOMIC DNA]</scope>
    <source>
        <strain evidence="3">LMG 29317</strain>
    </source>
</reference>
<evidence type="ECO:0000313" key="3">
    <source>
        <dbReference type="EMBL" id="SAL65313.1"/>
    </source>
</evidence>
<dbReference type="Proteomes" id="UP000055019">
    <property type="component" value="Unassembled WGS sequence"/>
</dbReference>
<dbReference type="AlphaFoldDB" id="A0A158J9W1"/>
<evidence type="ECO:0000256" key="1">
    <source>
        <dbReference type="SAM" id="MobiDB-lite"/>
    </source>
</evidence>
<name>A0A158J9W1_9BURK</name>
<accession>A0A158J9W1</accession>
<protein>
    <recommendedName>
        <fullName evidence="5">Lipoprotein</fullName>
    </recommendedName>
</protein>
<feature type="region of interest" description="Disordered" evidence="1">
    <location>
        <begin position="25"/>
        <end position="75"/>
    </location>
</feature>
<dbReference type="EMBL" id="FCOM02000014">
    <property type="protein sequence ID" value="SAL65313.1"/>
    <property type="molecule type" value="Genomic_DNA"/>
</dbReference>
<feature type="chain" id="PRO_5007627346" description="Lipoprotein" evidence="2">
    <location>
        <begin position="23"/>
        <end position="89"/>
    </location>
</feature>
<proteinExistence type="predicted"/>
<keyword evidence="4" id="KW-1185">Reference proteome</keyword>
<evidence type="ECO:0000256" key="2">
    <source>
        <dbReference type="SAM" id="SignalP"/>
    </source>
</evidence>
<feature type="compositionally biased region" description="Polar residues" evidence="1">
    <location>
        <begin position="25"/>
        <end position="44"/>
    </location>
</feature>
<dbReference type="OrthoDB" id="9133940at2"/>
<keyword evidence="2" id="KW-0732">Signal</keyword>
<feature type="compositionally biased region" description="Polar residues" evidence="1">
    <location>
        <begin position="58"/>
        <end position="75"/>
    </location>
</feature>
<gene>
    <name evidence="3" type="ORF">AWB74_03574</name>
</gene>
<comment type="caution">
    <text evidence="3">The sequence shown here is derived from an EMBL/GenBank/DDBJ whole genome shotgun (WGS) entry which is preliminary data.</text>
</comment>
<feature type="signal peptide" evidence="2">
    <location>
        <begin position="1"/>
        <end position="22"/>
    </location>
</feature>
<sequence length="89" mass="8946">MKTVLISALLVAGFSLGSLTQAQETTDTLQSMPSSTQQNAQSIAPSGDSAYGGAPAGQSASGTTAKWTTAGRTSNCTPLPFCNIYSGGQ</sequence>